<organism evidence="1 2">
    <name type="scientific">Amycolatopsis magusensis</name>
    <dbReference type="NCBI Taxonomy" id="882444"/>
    <lineage>
        <taxon>Bacteria</taxon>
        <taxon>Bacillati</taxon>
        <taxon>Actinomycetota</taxon>
        <taxon>Actinomycetes</taxon>
        <taxon>Pseudonocardiales</taxon>
        <taxon>Pseudonocardiaceae</taxon>
        <taxon>Amycolatopsis</taxon>
    </lineage>
</organism>
<protein>
    <submittedName>
        <fullName evidence="1">Uncharacterized protein</fullName>
    </submittedName>
</protein>
<comment type="caution">
    <text evidence="1">The sequence shown here is derived from an EMBL/GenBank/DDBJ whole genome shotgun (WGS) entry which is preliminary data.</text>
</comment>
<reference evidence="1 2" key="1">
    <citation type="submission" date="2021-03" db="EMBL/GenBank/DDBJ databases">
        <title>Sequencing the genomes of 1000 actinobacteria strains.</title>
        <authorList>
            <person name="Klenk H.-P."/>
        </authorList>
    </citation>
    <scope>NUCLEOTIDE SEQUENCE [LARGE SCALE GENOMIC DNA]</scope>
    <source>
        <strain evidence="1 2">DSM 45510</strain>
    </source>
</reference>
<name>A0ABS4PTK0_9PSEU</name>
<keyword evidence="2" id="KW-1185">Reference proteome</keyword>
<evidence type="ECO:0000313" key="1">
    <source>
        <dbReference type="EMBL" id="MBP2182749.1"/>
    </source>
</evidence>
<proteinExistence type="predicted"/>
<dbReference type="RefSeq" id="WP_209666016.1">
    <property type="nucleotide sequence ID" value="NZ_JAGGMS010000001.1"/>
</dbReference>
<sequence length="143" mass="15278">MSTQDHEVLARRGSDHRACQLRSGGTRGAVLLEFDGPTGHLAVAGYDVLDALTKLRTALEEHGWLLAVQGARLNAHPSGLLRDSTNGKRVYLMSKERGPYPAVDTLAPADPGQVATLEAQARHVRAIFGAFRKPSQPEGDAGS</sequence>
<gene>
    <name evidence="1" type="ORF">JOM49_004275</name>
</gene>
<accession>A0ABS4PTK0</accession>
<dbReference type="EMBL" id="JAGGMS010000001">
    <property type="protein sequence ID" value="MBP2182749.1"/>
    <property type="molecule type" value="Genomic_DNA"/>
</dbReference>
<evidence type="ECO:0000313" key="2">
    <source>
        <dbReference type="Proteomes" id="UP000741013"/>
    </source>
</evidence>
<dbReference type="Proteomes" id="UP000741013">
    <property type="component" value="Unassembled WGS sequence"/>
</dbReference>